<reference evidence="3" key="1">
    <citation type="submission" date="2022-11" db="EMBL/GenBank/DDBJ databases">
        <authorList>
            <person name="Petersen C."/>
        </authorList>
    </citation>
    <scope>NUCLEOTIDE SEQUENCE</scope>
    <source>
        <strain evidence="3">IBT 19713</strain>
    </source>
</reference>
<dbReference type="Proteomes" id="UP001150941">
    <property type="component" value="Unassembled WGS sequence"/>
</dbReference>
<dbReference type="EMBL" id="JAPQKS010000003">
    <property type="protein sequence ID" value="KAJ5240197.1"/>
    <property type="molecule type" value="Genomic_DNA"/>
</dbReference>
<keyword evidence="2" id="KW-0472">Membrane</keyword>
<evidence type="ECO:0000313" key="4">
    <source>
        <dbReference type="Proteomes" id="UP001150941"/>
    </source>
</evidence>
<evidence type="ECO:0000313" key="3">
    <source>
        <dbReference type="EMBL" id="KAJ5240197.1"/>
    </source>
</evidence>
<keyword evidence="4" id="KW-1185">Reference proteome</keyword>
<dbReference type="RefSeq" id="XP_058333116.1">
    <property type="nucleotide sequence ID" value="XM_058474113.1"/>
</dbReference>
<sequence>MAWYSILPPQLIQVESWAVRVFVRLLQLPPFLSGDLLTLASQFLLGLITIAPWAVLIIIDAAIYLFRLVLWELPYIGGRTRGQQRPRAPSLNERPDGQRRAFSLRGVETDPSDDSRGIASGTGGEAGKENAAPVGDARVHSSEAELKLRVAERTWDST</sequence>
<evidence type="ECO:0000256" key="1">
    <source>
        <dbReference type="SAM" id="MobiDB-lite"/>
    </source>
</evidence>
<reference evidence="3" key="2">
    <citation type="journal article" date="2023" name="IMA Fungus">
        <title>Comparative genomic study of the Penicillium genus elucidates a diverse pangenome and 15 lateral gene transfer events.</title>
        <authorList>
            <person name="Petersen C."/>
            <person name="Sorensen T."/>
            <person name="Nielsen M.R."/>
            <person name="Sondergaard T.E."/>
            <person name="Sorensen J.L."/>
            <person name="Fitzpatrick D.A."/>
            <person name="Frisvad J.C."/>
            <person name="Nielsen K.L."/>
        </authorList>
    </citation>
    <scope>NUCLEOTIDE SEQUENCE</scope>
    <source>
        <strain evidence="3">IBT 19713</strain>
    </source>
</reference>
<feature type="transmembrane region" description="Helical" evidence="2">
    <location>
        <begin position="43"/>
        <end position="66"/>
    </location>
</feature>
<gene>
    <name evidence="3" type="ORF">N7468_004816</name>
</gene>
<organism evidence="3 4">
    <name type="scientific">Penicillium chermesinum</name>
    <dbReference type="NCBI Taxonomy" id="63820"/>
    <lineage>
        <taxon>Eukaryota</taxon>
        <taxon>Fungi</taxon>
        <taxon>Dikarya</taxon>
        <taxon>Ascomycota</taxon>
        <taxon>Pezizomycotina</taxon>
        <taxon>Eurotiomycetes</taxon>
        <taxon>Eurotiomycetidae</taxon>
        <taxon>Eurotiales</taxon>
        <taxon>Aspergillaceae</taxon>
        <taxon>Penicillium</taxon>
    </lineage>
</organism>
<protein>
    <submittedName>
        <fullName evidence="3">Uncharacterized protein</fullName>
    </submittedName>
</protein>
<dbReference type="GeneID" id="83201416"/>
<keyword evidence="2" id="KW-1133">Transmembrane helix</keyword>
<accession>A0A9W9P9C1</accession>
<name>A0A9W9P9C1_9EURO</name>
<comment type="caution">
    <text evidence="3">The sequence shown here is derived from an EMBL/GenBank/DDBJ whole genome shotgun (WGS) entry which is preliminary data.</text>
</comment>
<feature type="region of interest" description="Disordered" evidence="1">
    <location>
        <begin position="79"/>
        <end position="142"/>
    </location>
</feature>
<evidence type="ECO:0000256" key="2">
    <source>
        <dbReference type="SAM" id="Phobius"/>
    </source>
</evidence>
<dbReference type="AlphaFoldDB" id="A0A9W9P9C1"/>
<dbReference type="OrthoDB" id="5309803at2759"/>
<keyword evidence="2" id="KW-0812">Transmembrane</keyword>
<proteinExistence type="predicted"/>